<evidence type="ECO:0000256" key="3">
    <source>
        <dbReference type="ARBA" id="ARBA00022679"/>
    </source>
</evidence>
<evidence type="ECO:0000256" key="5">
    <source>
        <dbReference type="ARBA" id="ARBA00047942"/>
    </source>
</evidence>
<dbReference type="PANTHER" id="PTHR33841:SF1">
    <property type="entry name" value="DNA METHYLTRANSFERASE A"/>
    <property type="match status" value="1"/>
</dbReference>
<dbReference type="GO" id="GO:0003676">
    <property type="term" value="F:nucleic acid binding"/>
    <property type="evidence" value="ECO:0007669"/>
    <property type="project" value="InterPro"/>
</dbReference>
<reference evidence="7" key="1">
    <citation type="journal article" date="2021" name="PeerJ">
        <title>Extensive microbial diversity within the chicken gut microbiome revealed by metagenomics and culture.</title>
        <authorList>
            <person name="Gilroy R."/>
            <person name="Ravi A."/>
            <person name="Getino M."/>
            <person name="Pursley I."/>
            <person name="Horton D.L."/>
            <person name="Alikhan N.F."/>
            <person name="Baker D."/>
            <person name="Gharbi K."/>
            <person name="Hall N."/>
            <person name="Watson M."/>
            <person name="Adriaenssens E.M."/>
            <person name="Foster-Nyarko E."/>
            <person name="Jarju S."/>
            <person name="Secka A."/>
            <person name="Antonio M."/>
            <person name="Oren A."/>
            <person name="Chaudhuri R.R."/>
            <person name="La Ragione R."/>
            <person name="Hildebrand F."/>
            <person name="Pallen M.J."/>
        </authorList>
    </citation>
    <scope>NUCLEOTIDE SEQUENCE</scope>
    <source>
        <strain evidence="7">ChiHecolR3B27-1887</strain>
    </source>
</reference>
<protein>
    <recommendedName>
        <fullName evidence="1">site-specific DNA-methyltransferase (adenine-specific)</fullName>
        <ecNumber evidence="1">2.1.1.72</ecNumber>
    </recommendedName>
</protein>
<dbReference type="InterPro" id="IPR011639">
    <property type="entry name" value="MethylTrfase_TaqI-like_dom"/>
</dbReference>
<proteinExistence type="predicted"/>
<dbReference type="GO" id="GO:0009007">
    <property type="term" value="F:site-specific DNA-methyltransferase (adenine-specific) activity"/>
    <property type="evidence" value="ECO:0007669"/>
    <property type="project" value="UniProtKB-EC"/>
</dbReference>
<dbReference type="Pfam" id="PF07669">
    <property type="entry name" value="Eco57I"/>
    <property type="match status" value="1"/>
</dbReference>
<dbReference type="EMBL" id="DXBZ01000127">
    <property type="protein sequence ID" value="HIZ18752.1"/>
    <property type="molecule type" value="Genomic_DNA"/>
</dbReference>
<feature type="domain" description="Type II methyltransferase M.TaqI-like" evidence="6">
    <location>
        <begin position="335"/>
        <end position="536"/>
    </location>
</feature>
<evidence type="ECO:0000256" key="2">
    <source>
        <dbReference type="ARBA" id="ARBA00022603"/>
    </source>
</evidence>
<dbReference type="Gene3D" id="3.40.50.150">
    <property type="entry name" value="Vaccinia Virus protein VP39"/>
    <property type="match status" value="1"/>
</dbReference>
<evidence type="ECO:0000259" key="6">
    <source>
        <dbReference type="Pfam" id="PF07669"/>
    </source>
</evidence>
<dbReference type="Proteomes" id="UP000824029">
    <property type="component" value="Unassembled WGS sequence"/>
</dbReference>
<gene>
    <name evidence="7" type="primary">pglX</name>
    <name evidence="7" type="ORF">IAA22_06565</name>
</gene>
<evidence type="ECO:0000256" key="4">
    <source>
        <dbReference type="ARBA" id="ARBA00022691"/>
    </source>
</evidence>
<dbReference type="AlphaFoldDB" id="A0A9D2IQI3"/>
<keyword evidence="4" id="KW-0949">S-adenosyl-L-methionine</keyword>
<evidence type="ECO:0000313" key="8">
    <source>
        <dbReference type="Proteomes" id="UP000824029"/>
    </source>
</evidence>
<dbReference type="PANTHER" id="PTHR33841">
    <property type="entry name" value="DNA METHYLTRANSFERASE YEEA-RELATED"/>
    <property type="match status" value="1"/>
</dbReference>
<dbReference type="InterPro" id="IPR050953">
    <property type="entry name" value="N4_N6_ade-DNA_methylase"/>
</dbReference>
<dbReference type="EC" id="2.1.1.72" evidence="1"/>
<comment type="caution">
    <text evidence="7">The sequence shown here is derived from an EMBL/GenBank/DDBJ whole genome shotgun (WGS) entry which is preliminary data.</text>
</comment>
<evidence type="ECO:0000256" key="1">
    <source>
        <dbReference type="ARBA" id="ARBA00011900"/>
    </source>
</evidence>
<dbReference type="NCBIfam" id="NF033452">
    <property type="entry name" value="BREX_1_MTaseX"/>
    <property type="match status" value="1"/>
</dbReference>
<dbReference type="InterPro" id="IPR029063">
    <property type="entry name" value="SAM-dependent_MTases_sf"/>
</dbReference>
<dbReference type="PRINTS" id="PR00507">
    <property type="entry name" value="N12N6MTFRASE"/>
</dbReference>
<name>A0A9D2IQI3_9ACTN</name>
<comment type="catalytic activity">
    <reaction evidence="5">
        <text>a 2'-deoxyadenosine in DNA + S-adenosyl-L-methionine = an N(6)-methyl-2'-deoxyadenosine in DNA + S-adenosyl-L-homocysteine + H(+)</text>
        <dbReference type="Rhea" id="RHEA:15197"/>
        <dbReference type="Rhea" id="RHEA-COMP:12418"/>
        <dbReference type="Rhea" id="RHEA-COMP:12419"/>
        <dbReference type="ChEBI" id="CHEBI:15378"/>
        <dbReference type="ChEBI" id="CHEBI:57856"/>
        <dbReference type="ChEBI" id="CHEBI:59789"/>
        <dbReference type="ChEBI" id="CHEBI:90615"/>
        <dbReference type="ChEBI" id="CHEBI:90616"/>
        <dbReference type="EC" id="2.1.1.72"/>
    </reaction>
</comment>
<dbReference type="GO" id="GO:0032259">
    <property type="term" value="P:methylation"/>
    <property type="evidence" value="ECO:0007669"/>
    <property type="project" value="UniProtKB-KW"/>
</dbReference>
<sequence>MDTKTLEKFCPWARNRLMEAVDLRCRRYGLTDDARAANPADSDVVNGTVLTAAEKSQRATLYARIEECGYTHFLEEMAYTWFNRFAAIRYMELHDYLPSRVRMLSCAADGSFRPDCLRVASEIELPGLDKARVLDFMDAADDEGLFRLILLAQCNELADALPEVFGHLGAADELMLPDGLLRTGENDVLYHLVTDISEETWQDVEVLGWMYQFYNSERKDDFFKSKRKASADDLAPATQLFTPKWIVQYLVENSLGRLWMLNNPSSHLKDQMKYFIAPDDEHEDFIRINGPEDITFCDPACGSGHILSYAFELLYAMYEERGYRPSEIPELILEKNLTGFEIDERAAQIASLVLAMRAREHDRRFLKRDVTARIHVFQSVDCEGADLPKSVSEQLEHLGEIGSLVKLTEKDLGSIHDLGQQAGASLLDSKLAESLRAIEPVLHAISNRYDVVVANPPYMGSSSFNPFMSSWIKKNYPDVKSDLCTCFIERNVSLAKDMGYASVITSDTCMYLSSFTSMREKIIDHYSIIALIDTRGTNAHPDVFDANAGWVISVRKTKGFLSSFYKLNQKIGSKDEALETAISNPTCGWFYRADASTFHDIPGTPIAYWASTGMFNAFRMGGNISNYFDAVVKGIFTGDNARFLRLWHEVSISDLGTTSWALYAKGGSFRRWYGNTEHVVDWKNDASSLKNYPGSGLAPAKYFGRNTITWSKITSSLSSFRINDGRVFFDDASPALVIDSRQPDDIDYYILGLLNSVVIREMLSFISPTLNCQVGDVLSLPVIETDDFRVEAISRIVMCNVSLSRTDWDSLESSVEFIRSPLV</sequence>
<organism evidence="7 8">
    <name type="scientific">Candidatus Olsenella stercoravium</name>
    <dbReference type="NCBI Taxonomy" id="2838713"/>
    <lineage>
        <taxon>Bacteria</taxon>
        <taxon>Bacillati</taxon>
        <taxon>Actinomycetota</taxon>
        <taxon>Coriobacteriia</taxon>
        <taxon>Coriobacteriales</taxon>
        <taxon>Atopobiaceae</taxon>
        <taxon>Olsenella</taxon>
    </lineage>
</organism>
<keyword evidence="2 7" id="KW-0489">Methyltransferase</keyword>
<dbReference type="InterPro" id="IPR002052">
    <property type="entry name" value="DNA_methylase_N6_adenine_CS"/>
</dbReference>
<reference evidence="7" key="2">
    <citation type="submission" date="2021-04" db="EMBL/GenBank/DDBJ databases">
        <authorList>
            <person name="Gilroy R."/>
        </authorList>
    </citation>
    <scope>NUCLEOTIDE SEQUENCE</scope>
    <source>
        <strain evidence="7">ChiHecolR3B27-1887</strain>
    </source>
</reference>
<dbReference type="PROSITE" id="PS00092">
    <property type="entry name" value="N6_MTASE"/>
    <property type="match status" value="1"/>
</dbReference>
<dbReference type="SUPFAM" id="SSF53335">
    <property type="entry name" value="S-adenosyl-L-methionine-dependent methyltransferases"/>
    <property type="match status" value="1"/>
</dbReference>
<evidence type="ECO:0000313" key="7">
    <source>
        <dbReference type="EMBL" id="HIZ18752.1"/>
    </source>
</evidence>
<accession>A0A9D2IQI3</accession>
<dbReference type="InterPro" id="IPR047939">
    <property type="entry name" value="BREX_1_PglX"/>
</dbReference>
<dbReference type="GO" id="GO:0006304">
    <property type="term" value="P:DNA modification"/>
    <property type="evidence" value="ECO:0007669"/>
    <property type="project" value="InterPro"/>
</dbReference>
<keyword evidence="3 7" id="KW-0808">Transferase</keyword>